<reference evidence="2 3" key="1">
    <citation type="submission" date="2018-05" db="EMBL/GenBank/DDBJ databases">
        <title>Genomic Encyclopedia of Type Strains, Phase IV (KMG-IV): sequencing the most valuable type-strain genomes for metagenomic binning, comparative biology and taxonomic classification.</title>
        <authorList>
            <person name="Goeker M."/>
        </authorList>
    </citation>
    <scope>NUCLEOTIDE SEQUENCE [LARGE SCALE GENOMIC DNA]</scope>
    <source>
        <strain evidence="2 3">DSM 18773</strain>
    </source>
</reference>
<evidence type="ECO:0000256" key="1">
    <source>
        <dbReference type="SAM" id="MobiDB-lite"/>
    </source>
</evidence>
<evidence type="ECO:0000313" key="3">
    <source>
        <dbReference type="Proteomes" id="UP000245634"/>
    </source>
</evidence>
<dbReference type="Proteomes" id="UP000245634">
    <property type="component" value="Unassembled WGS sequence"/>
</dbReference>
<feature type="region of interest" description="Disordered" evidence="1">
    <location>
        <begin position="30"/>
        <end position="49"/>
    </location>
</feature>
<feature type="region of interest" description="Disordered" evidence="1">
    <location>
        <begin position="1"/>
        <end position="21"/>
    </location>
</feature>
<feature type="compositionally biased region" description="Basic and acidic residues" evidence="1">
    <location>
        <begin position="35"/>
        <end position="49"/>
    </location>
</feature>
<accession>A0A316D8F6</accession>
<dbReference type="AlphaFoldDB" id="A0A316D8F6"/>
<organism evidence="2 3">
    <name type="scientific">Tumebacillus permanentifrigoris</name>
    <dbReference type="NCBI Taxonomy" id="378543"/>
    <lineage>
        <taxon>Bacteria</taxon>
        <taxon>Bacillati</taxon>
        <taxon>Bacillota</taxon>
        <taxon>Bacilli</taxon>
        <taxon>Bacillales</taxon>
        <taxon>Alicyclobacillaceae</taxon>
        <taxon>Tumebacillus</taxon>
    </lineage>
</organism>
<protein>
    <submittedName>
        <fullName evidence="2">Uncharacterized protein</fullName>
    </submittedName>
</protein>
<sequence>MPTKRKDQATNTSQPSDTQEVLTYHYAKGYLPTENPKHEEIHADGDRNP</sequence>
<name>A0A316D8F6_9BACL</name>
<comment type="caution">
    <text evidence="2">The sequence shown here is derived from an EMBL/GenBank/DDBJ whole genome shotgun (WGS) entry which is preliminary data.</text>
</comment>
<proteinExistence type="predicted"/>
<evidence type="ECO:0000313" key="2">
    <source>
        <dbReference type="EMBL" id="PWK06648.1"/>
    </source>
</evidence>
<dbReference type="EMBL" id="QGGL01000019">
    <property type="protein sequence ID" value="PWK06648.1"/>
    <property type="molecule type" value="Genomic_DNA"/>
</dbReference>
<dbReference type="RefSeq" id="WP_170119560.1">
    <property type="nucleotide sequence ID" value="NZ_QGGL01000019.1"/>
</dbReference>
<keyword evidence="3" id="KW-1185">Reference proteome</keyword>
<gene>
    <name evidence="2" type="ORF">C7459_11972</name>
</gene>
<feature type="compositionally biased region" description="Polar residues" evidence="1">
    <location>
        <begin position="9"/>
        <end position="21"/>
    </location>
</feature>